<dbReference type="Proteomes" id="UP001732700">
    <property type="component" value="Chromosome 5A"/>
</dbReference>
<dbReference type="EnsemblPlants" id="AVESA.00010b.r2.5AG0851710.1">
    <property type="protein sequence ID" value="AVESA.00010b.r2.5AG0851710.1.CDS.1"/>
    <property type="gene ID" value="AVESA.00010b.r2.5AG0851710"/>
</dbReference>
<reference evidence="1" key="1">
    <citation type="submission" date="2021-05" db="EMBL/GenBank/DDBJ databases">
        <authorList>
            <person name="Scholz U."/>
            <person name="Mascher M."/>
            <person name="Fiebig A."/>
        </authorList>
    </citation>
    <scope>NUCLEOTIDE SEQUENCE [LARGE SCALE GENOMIC DNA]</scope>
</reference>
<reference evidence="1" key="2">
    <citation type="submission" date="2025-09" db="UniProtKB">
        <authorList>
            <consortium name="EnsemblPlants"/>
        </authorList>
    </citation>
    <scope>IDENTIFICATION</scope>
</reference>
<evidence type="ECO:0000313" key="2">
    <source>
        <dbReference type="Proteomes" id="UP001732700"/>
    </source>
</evidence>
<organism evidence="1 2">
    <name type="scientific">Avena sativa</name>
    <name type="common">Oat</name>
    <dbReference type="NCBI Taxonomy" id="4498"/>
    <lineage>
        <taxon>Eukaryota</taxon>
        <taxon>Viridiplantae</taxon>
        <taxon>Streptophyta</taxon>
        <taxon>Embryophyta</taxon>
        <taxon>Tracheophyta</taxon>
        <taxon>Spermatophyta</taxon>
        <taxon>Magnoliopsida</taxon>
        <taxon>Liliopsida</taxon>
        <taxon>Poales</taxon>
        <taxon>Poaceae</taxon>
        <taxon>BOP clade</taxon>
        <taxon>Pooideae</taxon>
        <taxon>Poodae</taxon>
        <taxon>Poeae</taxon>
        <taxon>Poeae Chloroplast Group 1 (Aveneae type)</taxon>
        <taxon>Aveninae</taxon>
        <taxon>Avena</taxon>
    </lineage>
</organism>
<keyword evidence="2" id="KW-1185">Reference proteome</keyword>
<protein>
    <submittedName>
        <fullName evidence="1">Uncharacterized protein</fullName>
    </submittedName>
</protein>
<evidence type="ECO:0000313" key="1">
    <source>
        <dbReference type="EnsemblPlants" id="AVESA.00010b.r2.5AG0851710.1.CDS.1"/>
    </source>
</evidence>
<sequence>MGSCVSRSPPLRTVATAKVVNLDGSMAQYATPVTAREALGDAANNNASTFLCSSDELRFDAPARALAAEEALRLGWLYFVLPVSMLRRPLSGQEMAALAVKVTSSAFAAVKASNRKGRQKAARVAPLVAAEEAGEREGEWSNHHVYGKYGPRKTASSSRRACVQRLSAISEASES</sequence>
<proteinExistence type="predicted"/>
<name>A0ACD5XXA9_AVESA</name>
<accession>A0ACD5XXA9</accession>